<dbReference type="OrthoDB" id="5182370at2"/>
<dbReference type="AlphaFoldDB" id="A0A1H0SLK5"/>
<name>A0A1H0SLK5_9ACTN</name>
<sequence>MTSPPFRPRRLRDRAIAVGLALAVVAIGFVVYSSSDIANTSLHTTSPSNGPSGAWSAATIPSPTSNVPTALTQQWIAPTDPTLGAVASASGVVVTTNKTTMVARDAYTGVQRWSYSRSNRTLCAVGSGDVGPTDMGSSGSVAGIATVYEENGFCSQVTTFDPVTGARGDVRTSPNERQGALAFGGPYAGWLGPDRIEVWRFDLVRTIQYGNQINPPKAGQSRLGCTFTDLALASNQFATVEHCPAEGANARVVLNFDDPGSVADHPSGWDTFEHSIRVDIDTGAGAARIVGITADRVAVLVSAPTPAVVVYDASGQKTSTTPVDIPAAAIEAADSVKAPVKITPAVQTQDERYSFIGGHVLAISTPSVDAIAPKTSFGGGTVTSSSNISDVLKPSSSAPTTVTVIDLKLDWVAADALGLPATLGNRVLLPTKAGLSVFDASTGPGTTPGTVIKVDRGSYTGRVDATAIGKMIIEDRGSTVVGLE</sequence>
<dbReference type="RefSeq" id="WP_157695583.1">
    <property type="nucleotide sequence ID" value="NZ_LT629710.1"/>
</dbReference>
<evidence type="ECO:0000313" key="2">
    <source>
        <dbReference type="Proteomes" id="UP000198741"/>
    </source>
</evidence>
<reference evidence="1 2" key="1">
    <citation type="submission" date="2016-10" db="EMBL/GenBank/DDBJ databases">
        <authorList>
            <person name="de Groot N.N."/>
        </authorList>
    </citation>
    <scope>NUCLEOTIDE SEQUENCE [LARGE SCALE GENOMIC DNA]</scope>
    <source>
        <strain evidence="2">P4-7,KCTC 19426,CECT 7604</strain>
    </source>
</reference>
<organism evidence="1 2">
    <name type="scientific">Nakamurella panacisegetis</name>
    <dbReference type="NCBI Taxonomy" id="1090615"/>
    <lineage>
        <taxon>Bacteria</taxon>
        <taxon>Bacillati</taxon>
        <taxon>Actinomycetota</taxon>
        <taxon>Actinomycetes</taxon>
        <taxon>Nakamurellales</taxon>
        <taxon>Nakamurellaceae</taxon>
        <taxon>Nakamurella</taxon>
    </lineage>
</organism>
<gene>
    <name evidence="1" type="ORF">SAMN04515671_4167</name>
</gene>
<protein>
    <recommendedName>
        <fullName evidence="3">PQQ-like domain-containing protein</fullName>
    </recommendedName>
</protein>
<evidence type="ECO:0008006" key="3">
    <source>
        <dbReference type="Google" id="ProtNLM"/>
    </source>
</evidence>
<accession>A0A1H0SLK5</accession>
<evidence type="ECO:0000313" key="1">
    <source>
        <dbReference type="EMBL" id="SDP42429.1"/>
    </source>
</evidence>
<dbReference type="EMBL" id="LT629710">
    <property type="protein sequence ID" value="SDP42429.1"/>
    <property type="molecule type" value="Genomic_DNA"/>
</dbReference>
<dbReference type="Proteomes" id="UP000198741">
    <property type="component" value="Chromosome I"/>
</dbReference>
<dbReference type="STRING" id="1090615.SAMN04515671_4167"/>
<keyword evidence="2" id="KW-1185">Reference proteome</keyword>
<proteinExistence type="predicted"/>